<dbReference type="InterPro" id="IPR050121">
    <property type="entry name" value="Cytochrome_P450_monoxygenase"/>
</dbReference>
<reference evidence="8" key="2">
    <citation type="submission" date="2013-04" db="EMBL/GenBank/DDBJ databases">
        <title>Genomic mechanisms accounting for the adaptation to parasitism in nematode-trapping fungi.</title>
        <authorList>
            <person name="Ahren D.G."/>
        </authorList>
    </citation>
    <scope>NUCLEOTIDE SEQUENCE [LARGE SCALE GENOMIC DNA]</scope>
    <source>
        <strain evidence="8">CBS 200.50</strain>
    </source>
</reference>
<dbReference type="GO" id="GO:0004497">
    <property type="term" value="F:monooxygenase activity"/>
    <property type="evidence" value="ECO:0007669"/>
    <property type="project" value="UniProtKB-KW"/>
</dbReference>
<dbReference type="CDD" id="cd11058">
    <property type="entry name" value="CYP60B-like"/>
    <property type="match status" value="1"/>
</dbReference>
<evidence type="ECO:0008006" key="9">
    <source>
        <dbReference type="Google" id="ProtNLM"/>
    </source>
</evidence>
<dbReference type="EMBL" id="AQGS01000546">
    <property type="protein sequence ID" value="EPS38462.1"/>
    <property type="molecule type" value="Genomic_DNA"/>
</dbReference>
<keyword evidence="5" id="KW-0503">Monooxygenase</keyword>
<keyword evidence="6" id="KW-0472">Membrane</keyword>
<evidence type="ECO:0000256" key="6">
    <source>
        <dbReference type="SAM" id="Phobius"/>
    </source>
</evidence>
<dbReference type="AlphaFoldDB" id="S8BTB2"/>
<dbReference type="Proteomes" id="UP000015100">
    <property type="component" value="Unassembled WGS sequence"/>
</dbReference>
<accession>S8BTB2</accession>
<dbReference type="Gene3D" id="1.10.630.10">
    <property type="entry name" value="Cytochrome P450"/>
    <property type="match status" value="1"/>
</dbReference>
<comment type="cofactor">
    <cofactor evidence="1 4">
        <name>heme</name>
        <dbReference type="ChEBI" id="CHEBI:30413"/>
    </cofactor>
</comment>
<dbReference type="SUPFAM" id="SSF48264">
    <property type="entry name" value="Cytochrome P450"/>
    <property type="match status" value="1"/>
</dbReference>
<dbReference type="GO" id="GO:0020037">
    <property type="term" value="F:heme binding"/>
    <property type="evidence" value="ECO:0007669"/>
    <property type="project" value="InterPro"/>
</dbReference>
<dbReference type="OrthoDB" id="1470350at2759"/>
<reference evidence="7 8" key="1">
    <citation type="journal article" date="2013" name="PLoS Genet.">
        <title>Genomic mechanisms accounting for the adaptation to parasitism in nematode-trapping fungi.</title>
        <authorList>
            <person name="Meerupati T."/>
            <person name="Andersson K.M."/>
            <person name="Friman E."/>
            <person name="Kumar D."/>
            <person name="Tunlid A."/>
            <person name="Ahren D."/>
        </authorList>
    </citation>
    <scope>NUCLEOTIDE SEQUENCE [LARGE SCALE GENOMIC DNA]</scope>
    <source>
        <strain evidence="7 8">CBS 200.50</strain>
    </source>
</reference>
<name>S8BTB2_DACHA</name>
<comment type="similarity">
    <text evidence="5">Belongs to the cytochrome P450 family.</text>
</comment>
<dbReference type="InterPro" id="IPR002401">
    <property type="entry name" value="Cyt_P450_E_grp-I"/>
</dbReference>
<organism evidence="7 8">
    <name type="scientific">Dactylellina haptotyla (strain CBS 200.50)</name>
    <name type="common">Nematode-trapping fungus</name>
    <name type="synonym">Monacrosporium haptotylum</name>
    <dbReference type="NCBI Taxonomy" id="1284197"/>
    <lineage>
        <taxon>Eukaryota</taxon>
        <taxon>Fungi</taxon>
        <taxon>Dikarya</taxon>
        <taxon>Ascomycota</taxon>
        <taxon>Pezizomycotina</taxon>
        <taxon>Orbiliomycetes</taxon>
        <taxon>Orbiliales</taxon>
        <taxon>Orbiliaceae</taxon>
        <taxon>Dactylellina</taxon>
    </lineage>
</organism>
<evidence type="ECO:0000256" key="2">
    <source>
        <dbReference type="ARBA" id="ARBA00022723"/>
    </source>
</evidence>
<keyword evidence="6" id="KW-0812">Transmembrane</keyword>
<protein>
    <recommendedName>
        <fullName evidence="9">Cytochrome P450</fullName>
    </recommendedName>
</protein>
<keyword evidence="2 4" id="KW-0479">Metal-binding</keyword>
<evidence type="ECO:0000256" key="4">
    <source>
        <dbReference type="PIRSR" id="PIRSR602401-1"/>
    </source>
</evidence>
<feature type="binding site" description="axial binding residue" evidence="4">
    <location>
        <position position="470"/>
    </location>
    <ligand>
        <name>heme</name>
        <dbReference type="ChEBI" id="CHEBI:30413"/>
    </ligand>
    <ligandPart>
        <name>Fe</name>
        <dbReference type="ChEBI" id="CHEBI:18248"/>
    </ligandPart>
</feature>
<evidence type="ECO:0000313" key="8">
    <source>
        <dbReference type="Proteomes" id="UP000015100"/>
    </source>
</evidence>
<evidence type="ECO:0000313" key="7">
    <source>
        <dbReference type="EMBL" id="EPS38462.1"/>
    </source>
</evidence>
<dbReference type="GO" id="GO:0016705">
    <property type="term" value="F:oxidoreductase activity, acting on paired donors, with incorporation or reduction of molecular oxygen"/>
    <property type="evidence" value="ECO:0007669"/>
    <property type="project" value="InterPro"/>
</dbReference>
<dbReference type="PRINTS" id="PR00463">
    <property type="entry name" value="EP450I"/>
</dbReference>
<dbReference type="STRING" id="1284197.S8BTB2"/>
<keyword evidence="6" id="KW-1133">Transmembrane helix</keyword>
<dbReference type="Pfam" id="PF00067">
    <property type="entry name" value="p450"/>
    <property type="match status" value="1"/>
</dbReference>
<evidence type="ECO:0000256" key="3">
    <source>
        <dbReference type="ARBA" id="ARBA00023004"/>
    </source>
</evidence>
<sequence length="529" mass="59474">MFSLTEFSIWRTILLAALLSIFLVFSRIFYNLYLNPLRKFPGPVRWAASAFPSAVSLCKGDLVHDIQRLHLKYGDIVRVGPNTLSFTNPDALRDIMVHRPGHQTFQKDGTWWDVIPGQAESVVSLPTGRDHARVRRALSVGFTEKTLIAQESMLKKYVDLLVAKLKDIVVVEGKQGKGSIVNIADWYNYTTFDIIGDLMFAESFDCLRDSQYHPWITVIFENLRAIAYLISIRLVYRPLETMLFACLPAKATQAMDDHYSMSCQKIHRRLGLETSRPDIMASVLQNGGLRDEKATMTGSKDSNPNEGSMTINEIEGSFTTLIIAGSETTATSLIGSTSSLVNNPDKLKKLVDEIRGTFPTEEDITLSRLKDLPYLNAVISETMRLCPPVPVGLAHVVPKGGDTVCGHWLPGGTHVSVATYALHRDPARFYESEKFLPERRLASSINDPSSVFKDDVRNAVQGFGLGKRQCLGMQLAYAELRFILARMAWSFDMERAETKDGLYPWSELRTFQLLEKRPFDIIIREPASR</sequence>
<comment type="caution">
    <text evidence="7">The sequence shown here is derived from an EMBL/GenBank/DDBJ whole genome shotgun (WGS) entry which is preliminary data.</text>
</comment>
<feature type="transmembrane region" description="Helical" evidence="6">
    <location>
        <begin position="12"/>
        <end position="30"/>
    </location>
</feature>
<dbReference type="InterPro" id="IPR017972">
    <property type="entry name" value="Cyt_P450_CS"/>
</dbReference>
<dbReference type="PRINTS" id="PR00385">
    <property type="entry name" value="P450"/>
</dbReference>
<gene>
    <name evidence="7" type="ORF">H072_7784</name>
</gene>
<proteinExistence type="inferred from homology"/>
<keyword evidence="3 4" id="KW-0408">Iron</keyword>
<dbReference type="InterPro" id="IPR001128">
    <property type="entry name" value="Cyt_P450"/>
</dbReference>
<evidence type="ECO:0000256" key="1">
    <source>
        <dbReference type="ARBA" id="ARBA00001971"/>
    </source>
</evidence>
<dbReference type="eggNOG" id="KOG0158">
    <property type="taxonomic scope" value="Eukaryota"/>
</dbReference>
<keyword evidence="8" id="KW-1185">Reference proteome</keyword>
<keyword evidence="5" id="KW-0560">Oxidoreductase</keyword>
<dbReference type="HOGENOM" id="CLU_001570_14_11_1"/>
<dbReference type="GO" id="GO:0005506">
    <property type="term" value="F:iron ion binding"/>
    <property type="evidence" value="ECO:0007669"/>
    <property type="project" value="InterPro"/>
</dbReference>
<dbReference type="PANTHER" id="PTHR24305:SF199">
    <property type="entry name" value="P450, PUTATIVE (EUROFUNG)-RELATED"/>
    <property type="match status" value="1"/>
</dbReference>
<dbReference type="InterPro" id="IPR036396">
    <property type="entry name" value="Cyt_P450_sf"/>
</dbReference>
<keyword evidence="4 5" id="KW-0349">Heme</keyword>
<dbReference type="PANTHER" id="PTHR24305">
    <property type="entry name" value="CYTOCHROME P450"/>
    <property type="match status" value="1"/>
</dbReference>
<evidence type="ECO:0000256" key="5">
    <source>
        <dbReference type="RuleBase" id="RU000461"/>
    </source>
</evidence>
<dbReference type="OMA" id="DSKYHPW"/>
<dbReference type="PROSITE" id="PS00086">
    <property type="entry name" value="CYTOCHROME_P450"/>
    <property type="match status" value="1"/>
</dbReference>